<evidence type="ECO:0000256" key="13">
    <source>
        <dbReference type="ARBA" id="ARBA00023204"/>
    </source>
</evidence>
<dbReference type="SUPFAM" id="SSF57850">
    <property type="entry name" value="RING/U-box"/>
    <property type="match status" value="1"/>
</dbReference>
<evidence type="ECO:0000256" key="10">
    <source>
        <dbReference type="ARBA" id="ARBA00022786"/>
    </source>
</evidence>
<dbReference type="AlphaFoldDB" id="A0A8H2X0T1"/>
<evidence type="ECO:0000259" key="18">
    <source>
        <dbReference type="PROSITE" id="PS50102"/>
    </source>
</evidence>
<dbReference type="InterPro" id="IPR036388">
    <property type="entry name" value="WH-like_DNA-bd_sf"/>
</dbReference>
<evidence type="ECO:0000256" key="14">
    <source>
        <dbReference type="ARBA" id="ARBA00023242"/>
    </source>
</evidence>
<dbReference type="InterPro" id="IPR000504">
    <property type="entry name" value="RRM_dom"/>
</dbReference>
<dbReference type="PANTHER" id="PTHR20973:SF0">
    <property type="entry name" value="NON-STRUCTURAL MAINTENANCE OF CHROMOSOMES ELEMENT 1 HOMOLOG"/>
    <property type="match status" value="1"/>
</dbReference>
<evidence type="ECO:0000256" key="17">
    <source>
        <dbReference type="SAM" id="MobiDB-lite"/>
    </source>
</evidence>
<evidence type="ECO:0000256" key="1">
    <source>
        <dbReference type="ARBA" id="ARBA00000900"/>
    </source>
</evidence>
<evidence type="ECO:0000256" key="11">
    <source>
        <dbReference type="ARBA" id="ARBA00022833"/>
    </source>
</evidence>
<accession>A0A8H2X0T1</accession>
<dbReference type="GO" id="GO:0003723">
    <property type="term" value="F:RNA binding"/>
    <property type="evidence" value="ECO:0007669"/>
    <property type="project" value="UniProtKB-UniRule"/>
</dbReference>
<keyword evidence="10 16" id="KW-0833">Ubl conjugation pathway</keyword>
<dbReference type="Pfam" id="PF08746">
    <property type="entry name" value="zf-RING-like"/>
    <property type="match status" value="1"/>
</dbReference>
<feature type="region of interest" description="Disordered" evidence="17">
    <location>
        <begin position="265"/>
        <end position="317"/>
    </location>
</feature>
<dbReference type="GO" id="GO:0030915">
    <property type="term" value="C:Smc5-Smc6 complex"/>
    <property type="evidence" value="ECO:0007669"/>
    <property type="project" value="UniProtKB-UniRule"/>
</dbReference>
<dbReference type="PANTHER" id="PTHR20973">
    <property type="entry name" value="NON-SMC ELEMENT 1-RELATED"/>
    <property type="match status" value="1"/>
</dbReference>
<dbReference type="EMBL" id="CAJMWS010000315">
    <property type="protein sequence ID" value="CAE6414210.1"/>
    <property type="molecule type" value="Genomic_DNA"/>
</dbReference>
<dbReference type="InterPro" id="IPR014857">
    <property type="entry name" value="Nse1_RING_C4HC3-type"/>
</dbReference>
<dbReference type="EC" id="2.3.2.27" evidence="4 16"/>
<evidence type="ECO:0000256" key="9">
    <source>
        <dbReference type="ARBA" id="ARBA00022771"/>
    </source>
</evidence>
<dbReference type="InterPro" id="IPR013083">
    <property type="entry name" value="Znf_RING/FYVE/PHD"/>
</dbReference>
<comment type="similarity">
    <text evidence="3 16">Belongs to the NSE1 family.</text>
</comment>
<keyword evidence="7 16" id="KW-0479">Metal-binding</keyword>
<evidence type="ECO:0000256" key="7">
    <source>
        <dbReference type="ARBA" id="ARBA00022723"/>
    </source>
</evidence>
<feature type="compositionally biased region" description="Acidic residues" evidence="17">
    <location>
        <begin position="275"/>
        <end position="305"/>
    </location>
</feature>
<proteinExistence type="inferred from homology"/>
<dbReference type="PROSITE" id="PS50102">
    <property type="entry name" value="RRM"/>
    <property type="match status" value="1"/>
</dbReference>
<dbReference type="Pfam" id="PF00076">
    <property type="entry name" value="RRM_1"/>
    <property type="match status" value="1"/>
</dbReference>
<evidence type="ECO:0000256" key="15">
    <source>
        <dbReference type="PROSITE-ProRule" id="PRU00176"/>
    </source>
</evidence>
<keyword evidence="13 16" id="KW-0234">DNA repair</keyword>
<sequence>MTVSKSDYKRLFLQAMLQRRWASEATVKMLFLKCMEATQEINPALVQPYQENEFSSDGGKNFVTEVNQDLEKFDLRFSSTRDECTGETLWAIINTKQDAATMLATEYNATEIQYFKLVVEQIMLADNETFSISATAALREVSQLQGKGITKAEAEHVLSSFVAKGWLMKSKRGRYSLAPRTLLELQTYLRDTYPDEYIECTTCLEPVTKGIACRTNNCAARLHTHCYAVVVRAARDRGVQCPTCGSSWKDDNVRKVGEETVKGDQMHRRANRGVEEEEPEGENLEAEIEEAMQDAETEDEMDVDESTQKSSGKNKKGKGRVASIVVDLLLTLIQTRSSYPAERNQTFSANSAPIMDFDGTKRKQTIYVGGIHEDSNEAELMDVFSAFGDILDIQIPPAPTIHRDQPPTGHRGFAFVTFSSAADAQDAIDNMDLNVIHGKVVKVNLAKAMKVEANPNRAVWESEEWLKEHAKPLDESSGQGVRASTREDAMEE</sequence>
<evidence type="ECO:0000256" key="3">
    <source>
        <dbReference type="ARBA" id="ARBA00010258"/>
    </source>
</evidence>
<evidence type="ECO:0000256" key="8">
    <source>
        <dbReference type="ARBA" id="ARBA00022763"/>
    </source>
</evidence>
<dbReference type="GO" id="GO:0061630">
    <property type="term" value="F:ubiquitin protein ligase activity"/>
    <property type="evidence" value="ECO:0007669"/>
    <property type="project" value="UniProtKB-EC"/>
</dbReference>
<dbReference type="GO" id="GO:0000724">
    <property type="term" value="P:double-strand break repair via homologous recombination"/>
    <property type="evidence" value="ECO:0007669"/>
    <property type="project" value="TreeGrafter"/>
</dbReference>
<keyword evidence="8 16" id="KW-0227">DNA damage</keyword>
<dbReference type="InterPro" id="IPR035979">
    <property type="entry name" value="RBD_domain_sf"/>
</dbReference>
<comment type="subcellular location">
    <subcellularLocation>
        <location evidence="2 16">Nucleus</location>
    </subcellularLocation>
</comment>
<keyword evidence="12 16" id="KW-0233">DNA recombination</keyword>
<evidence type="ECO:0000256" key="16">
    <source>
        <dbReference type="RuleBase" id="RU368018"/>
    </source>
</evidence>
<dbReference type="GO" id="GO:0005634">
    <property type="term" value="C:nucleus"/>
    <property type="evidence" value="ECO:0007669"/>
    <property type="project" value="UniProtKB-SubCell"/>
</dbReference>
<dbReference type="Gene3D" id="3.30.70.330">
    <property type="match status" value="1"/>
</dbReference>
<dbReference type="Gene3D" id="3.30.40.10">
    <property type="entry name" value="Zinc/RING finger domain, C3HC4 (zinc finger)"/>
    <property type="match status" value="1"/>
</dbReference>
<evidence type="ECO:0000256" key="5">
    <source>
        <dbReference type="ARBA" id="ARBA00019422"/>
    </source>
</evidence>
<dbReference type="SUPFAM" id="SSF54928">
    <property type="entry name" value="RNA-binding domain, RBD"/>
    <property type="match status" value="1"/>
</dbReference>
<dbReference type="InterPro" id="IPR011513">
    <property type="entry name" value="Nse1"/>
</dbReference>
<organism evidence="19 20">
    <name type="scientific">Rhizoctonia solani</name>
    <dbReference type="NCBI Taxonomy" id="456999"/>
    <lineage>
        <taxon>Eukaryota</taxon>
        <taxon>Fungi</taxon>
        <taxon>Dikarya</taxon>
        <taxon>Basidiomycota</taxon>
        <taxon>Agaricomycotina</taxon>
        <taxon>Agaricomycetes</taxon>
        <taxon>Cantharellales</taxon>
        <taxon>Ceratobasidiaceae</taxon>
        <taxon>Rhizoctonia</taxon>
    </lineage>
</organism>
<feature type="domain" description="RRM" evidence="18">
    <location>
        <begin position="364"/>
        <end position="448"/>
    </location>
</feature>
<evidence type="ECO:0000256" key="4">
    <source>
        <dbReference type="ARBA" id="ARBA00012483"/>
    </source>
</evidence>
<dbReference type="Proteomes" id="UP000663846">
    <property type="component" value="Unassembled WGS sequence"/>
</dbReference>
<comment type="subunit">
    <text evidence="16">Component of the Smc5-Smc6 complex.</text>
</comment>
<evidence type="ECO:0000313" key="19">
    <source>
        <dbReference type="EMBL" id="CAE6414210.1"/>
    </source>
</evidence>
<evidence type="ECO:0000256" key="2">
    <source>
        <dbReference type="ARBA" id="ARBA00004123"/>
    </source>
</evidence>
<keyword evidence="11 16" id="KW-0862">Zinc</keyword>
<dbReference type="SMART" id="SM00360">
    <property type="entry name" value="RRM"/>
    <property type="match status" value="1"/>
</dbReference>
<dbReference type="Gene3D" id="1.10.10.10">
    <property type="entry name" value="Winged helix-like DNA-binding domain superfamily/Winged helix DNA-binding domain"/>
    <property type="match status" value="1"/>
</dbReference>
<dbReference type="Pfam" id="PF07574">
    <property type="entry name" value="SMC_Nse1"/>
    <property type="match status" value="1"/>
</dbReference>
<evidence type="ECO:0000256" key="12">
    <source>
        <dbReference type="ARBA" id="ARBA00023172"/>
    </source>
</evidence>
<protein>
    <recommendedName>
        <fullName evidence="5 16">Non-structural maintenance of chromosomes element 1 homolog</fullName>
        <ecNumber evidence="4 16">2.3.2.27</ecNumber>
    </recommendedName>
</protein>
<keyword evidence="14 16" id="KW-0539">Nucleus</keyword>
<keyword evidence="6 16" id="KW-0808">Transferase</keyword>
<keyword evidence="15" id="KW-0694">RNA-binding</keyword>
<evidence type="ECO:0000313" key="20">
    <source>
        <dbReference type="Proteomes" id="UP000663846"/>
    </source>
</evidence>
<dbReference type="GO" id="GO:0008270">
    <property type="term" value="F:zinc ion binding"/>
    <property type="evidence" value="ECO:0007669"/>
    <property type="project" value="UniProtKB-KW"/>
</dbReference>
<comment type="caution">
    <text evidence="19">The sequence shown here is derived from an EMBL/GenBank/DDBJ whole genome shotgun (WGS) entry which is preliminary data.</text>
</comment>
<feature type="region of interest" description="Disordered" evidence="17">
    <location>
        <begin position="469"/>
        <end position="492"/>
    </location>
</feature>
<dbReference type="InterPro" id="IPR012677">
    <property type="entry name" value="Nucleotide-bd_a/b_plait_sf"/>
</dbReference>
<keyword evidence="9 16" id="KW-0863">Zinc-finger</keyword>
<reference evidence="19" key="1">
    <citation type="submission" date="2021-01" db="EMBL/GenBank/DDBJ databases">
        <authorList>
            <person name="Kaushik A."/>
        </authorList>
    </citation>
    <scope>NUCLEOTIDE SEQUENCE</scope>
    <source>
        <strain evidence="19">AG1-1C</strain>
    </source>
</reference>
<gene>
    <name evidence="19" type="ORF">RDB_LOCUS73910</name>
</gene>
<evidence type="ECO:0000256" key="6">
    <source>
        <dbReference type="ARBA" id="ARBA00022679"/>
    </source>
</evidence>
<comment type="catalytic activity">
    <reaction evidence="1 16">
        <text>S-ubiquitinyl-[E2 ubiquitin-conjugating enzyme]-L-cysteine + [acceptor protein]-L-lysine = [E2 ubiquitin-conjugating enzyme]-L-cysteine + N(6)-ubiquitinyl-[acceptor protein]-L-lysine.</text>
        <dbReference type="EC" id="2.3.2.27"/>
    </reaction>
</comment>
<comment type="function">
    <text evidence="16">Acts in a DNA repair pathway for removal of UV-induced DNA damage that is distinct from classical nucleotide excision repair and in repair of ionizing radiation damage. Functions in homologous recombination repair of DNA double strand breaks and in recovery of stalled replication forks.</text>
</comment>
<dbReference type="Gene3D" id="3.90.1150.220">
    <property type="match status" value="1"/>
</dbReference>
<name>A0A8H2X0T1_9AGAM</name>
<dbReference type="FunFam" id="1.10.10.10:FF:000270">
    <property type="entry name" value="Non-structural maintenance of chromosomes element 1 homolog"/>
    <property type="match status" value="1"/>
</dbReference>